<dbReference type="CDD" id="cd06558">
    <property type="entry name" value="crotonase-like"/>
    <property type="match status" value="1"/>
</dbReference>
<dbReference type="InterPro" id="IPR018376">
    <property type="entry name" value="Enoyl-CoA_hyd/isom_CS"/>
</dbReference>
<comment type="function">
    <text evidence="1">Could possibly oxidize fatty acids using specific components.</text>
</comment>
<evidence type="ECO:0000256" key="3">
    <source>
        <dbReference type="ARBA" id="ARBA00022832"/>
    </source>
</evidence>
<dbReference type="Proteomes" id="UP001589783">
    <property type="component" value="Unassembled WGS sequence"/>
</dbReference>
<dbReference type="PROSITE" id="PS00166">
    <property type="entry name" value="ENOYL_COA_HYDRATASE"/>
    <property type="match status" value="1"/>
</dbReference>
<dbReference type="EMBL" id="JBHLWV010000016">
    <property type="protein sequence ID" value="MFC0314820.1"/>
    <property type="molecule type" value="Genomic_DNA"/>
</dbReference>
<keyword evidence="8" id="KW-1185">Reference proteome</keyword>
<keyword evidence="3" id="KW-0443">Lipid metabolism</keyword>
<gene>
    <name evidence="7" type="ORF">ACFFJD_08145</name>
</gene>
<name>A0ABV6H7M4_9ACTN</name>
<evidence type="ECO:0000256" key="6">
    <source>
        <dbReference type="RuleBase" id="RU003707"/>
    </source>
</evidence>
<evidence type="ECO:0000313" key="8">
    <source>
        <dbReference type="Proteomes" id="UP001589783"/>
    </source>
</evidence>
<dbReference type="InterPro" id="IPR029045">
    <property type="entry name" value="ClpP/crotonase-like_dom_sf"/>
</dbReference>
<dbReference type="Gene3D" id="3.90.226.10">
    <property type="entry name" value="2-enoyl-CoA Hydratase, Chain A, domain 1"/>
    <property type="match status" value="1"/>
</dbReference>
<protein>
    <submittedName>
        <fullName evidence="7">Crotonase/enoyl-CoA hydratase family protein</fullName>
    </submittedName>
</protein>
<accession>A0ABV6H7M4</accession>
<sequence>MSFTGTVVRYETRDHRAYITLNRPERLNAITMEMAQEIEAAVKAANADDDVRVIIVQGEGRAFCAGYDLKIYAESGEAHQGAVWDPIKDFAGMKANTDHFFSLWRSAKPTIAKVRGYAVAGGSDIALSCDLVVMEDDAKIGYMPARIWGCPTTAMWVYRLGAEKAKRMLLTGDTISGTQAKEWGLVIDAVPAAELDAEVERLADRMAGVPINQLVMQKMMINQAYDNMGLQSTQNMAILFDGITRHSPEGRWFVDFAQEHGYGAAVQWRDAGKFIPDGGGAVPSVDEIDAMRAELEAKDGGR</sequence>
<evidence type="ECO:0000256" key="1">
    <source>
        <dbReference type="ARBA" id="ARBA00002994"/>
    </source>
</evidence>
<comment type="catalytic activity">
    <reaction evidence="5">
        <text>a 4-saturated-(3S)-3-hydroxyacyl-CoA = a (3E)-enoyl-CoA + H2O</text>
        <dbReference type="Rhea" id="RHEA:20724"/>
        <dbReference type="ChEBI" id="CHEBI:15377"/>
        <dbReference type="ChEBI" id="CHEBI:58521"/>
        <dbReference type="ChEBI" id="CHEBI:137480"/>
        <dbReference type="EC" id="4.2.1.17"/>
    </reaction>
</comment>
<dbReference type="InterPro" id="IPR001753">
    <property type="entry name" value="Enoyl-CoA_hydra/iso"/>
</dbReference>
<evidence type="ECO:0000313" key="7">
    <source>
        <dbReference type="EMBL" id="MFC0314820.1"/>
    </source>
</evidence>
<evidence type="ECO:0000256" key="5">
    <source>
        <dbReference type="ARBA" id="ARBA00023717"/>
    </source>
</evidence>
<comment type="caution">
    <text evidence="7">The sequence shown here is derived from an EMBL/GenBank/DDBJ whole genome shotgun (WGS) entry which is preliminary data.</text>
</comment>
<dbReference type="NCBIfam" id="NF006128">
    <property type="entry name" value="PRK08272.1"/>
    <property type="match status" value="1"/>
</dbReference>
<organism evidence="7 8">
    <name type="scientific">Gordonia phosphorivorans</name>
    <dbReference type="NCBI Taxonomy" id="1056982"/>
    <lineage>
        <taxon>Bacteria</taxon>
        <taxon>Bacillati</taxon>
        <taxon>Actinomycetota</taxon>
        <taxon>Actinomycetes</taxon>
        <taxon>Mycobacteriales</taxon>
        <taxon>Gordoniaceae</taxon>
        <taxon>Gordonia</taxon>
    </lineage>
</organism>
<dbReference type="PANTHER" id="PTHR43802:SF1">
    <property type="entry name" value="IP11341P-RELATED"/>
    <property type="match status" value="1"/>
</dbReference>
<dbReference type="RefSeq" id="WP_382362921.1">
    <property type="nucleotide sequence ID" value="NZ_JBHLWV010000016.1"/>
</dbReference>
<comment type="similarity">
    <text evidence="2 6">Belongs to the enoyl-CoA hydratase/isomerase family.</text>
</comment>
<comment type="catalytic activity">
    <reaction evidence="4">
        <text>a (3S)-3-hydroxyacyl-CoA = a (2E)-enoyl-CoA + H2O</text>
        <dbReference type="Rhea" id="RHEA:16105"/>
        <dbReference type="ChEBI" id="CHEBI:15377"/>
        <dbReference type="ChEBI" id="CHEBI:57318"/>
        <dbReference type="ChEBI" id="CHEBI:58856"/>
        <dbReference type="EC" id="4.2.1.17"/>
    </reaction>
</comment>
<evidence type="ECO:0000256" key="2">
    <source>
        <dbReference type="ARBA" id="ARBA00005254"/>
    </source>
</evidence>
<keyword evidence="3" id="KW-0276">Fatty acid metabolism</keyword>
<dbReference type="Pfam" id="PF00378">
    <property type="entry name" value="ECH_1"/>
    <property type="match status" value="1"/>
</dbReference>
<evidence type="ECO:0000256" key="4">
    <source>
        <dbReference type="ARBA" id="ARBA00023709"/>
    </source>
</evidence>
<proteinExistence type="inferred from homology"/>
<dbReference type="SUPFAM" id="SSF52096">
    <property type="entry name" value="ClpP/crotonase"/>
    <property type="match status" value="1"/>
</dbReference>
<reference evidence="7 8" key="1">
    <citation type="submission" date="2024-09" db="EMBL/GenBank/DDBJ databases">
        <authorList>
            <person name="Sun Q."/>
            <person name="Mori K."/>
        </authorList>
    </citation>
    <scope>NUCLEOTIDE SEQUENCE [LARGE SCALE GENOMIC DNA]</scope>
    <source>
        <strain evidence="7 8">CCM 7957</strain>
    </source>
</reference>
<dbReference type="PANTHER" id="PTHR43802">
    <property type="entry name" value="ENOYL-COA HYDRATASE"/>
    <property type="match status" value="1"/>
</dbReference>